<dbReference type="AlphaFoldDB" id="A0AA47NPC2"/>
<keyword evidence="2" id="KW-1185">Reference proteome</keyword>
<reference evidence="1" key="1">
    <citation type="journal article" date="2023" name="Front. Mar. Sci.">
        <title>A new Merluccius polli reference genome to investigate the effects of global change in West African waters.</title>
        <authorList>
            <person name="Mateo J.L."/>
            <person name="Blanco-Fernandez C."/>
            <person name="Garcia-Vazquez E."/>
            <person name="Machado-Schiaffino G."/>
        </authorList>
    </citation>
    <scope>NUCLEOTIDE SEQUENCE</scope>
    <source>
        <strain evidence="1">C29</strain>
        <tissue evidence="1">Fin</tissue>
    </source>
</reference>
<protein>
    <submittedName>
        <fullName evidence="1">Uncharacterized protein</fullName>
    </submittedName>
</protein>
<dbReference type="Proteomes" id="UP001174136">
    <property type="component" value="Unassembled WGS sequence"/>
</dbReference>
<dbReference type="EMBL" id="JAOPHQ010006261">
    <property type="protein sequence ID" value="KAK0132500.1"/>
    <property type="molecule type" value="Genomic_DNA"/>
</dbReference>
<proteinExistence type="predicted"/>
<accession>A0AA47NPC2</accession>
<evidence type="ECO:0000313" key="1">
    <source>
        <dbReference type="EMBL" id="KAK0132500.1"/>
    </source>
</evidence>
<sequence>METTLFCVFSHFLCDLFEELATLSLTLQRNDLILPQATTILKTTVTSLEALKTKPKPGGLLEKIQTAFAQQQGDEMRFQGMTLKGDVISLTHPQLKRHVEAAVNISVDVIKARFGGLVKDDAIHTTLDCFRILNPDT</sequence>
<name>A0AA47NPC2_MERPO</name>
<organism evidence="1 2">
    <name type="scientific">Merluccius polli</name>
    <name type="common">Benguela hake</name>
    <name type="synonym">Merluccius cadenati</name>
    <dbReference type="NCBI Taxonomy" id="89951"/>
    <lineage>
        <taxon>Eukaryota</taxon>
        <taxon>Metazoa</taxon>
        <taxon>Chordata</taxon>
        <taxon>Craniata</taxon>
        <taxon>Vertebrata</taxon>
        <taxon>Euteleostomi</taxon>
        <taxon>Actinopterygii</taxon>
        <taxon>Neopterygii</taxon>
        <taxon>Teleostei</taxon>
        <taxon>Neoteleostei</taxon>
        <taxon>Acanthomorphata</taxon>
        <taxon>Zeiogadaria</taxon>
        <taxon>Gadariae</taxon>
        <taxon>Gadiformes</taxon>
        <taxon>Gadoidei</taxon>
        <taxon>Merlucciidae</taxon>
        <taxon>Merluccius</taxon>
    </lineage>
</organism>
<comment type="caution">
    <text evidence="1">The sequence shown here is derived from an EMBL/GenBank/DDBJ whole genome shotgun (WGS) entry which is preliminary data.</text>
</comment>
<gene>
    <name evidence="1" type="ORF">N1851_032637</name>
</gene>
<evidence type="ECO:0000313" key="2">
    <source>
        <dbReference type="Proteomes" id="UP001174136"/>
    </source>
</evidence>